<dbReference type="EMBL" id="JBANRG010000025">
    <property type="protein sequence ID" value="KAK7453962.1"/>
    <property type="molecule type" value="Genomic_DNA"/>
</dbReference>
<protein>
    <submittedName>
        <fullName evidence="1">Uncharacterized protein</fullName>
    </submittedName>
</protein>
<organism evidence="1 2">
    <name type="scientific">Marasmiellus scandens</name>
    <dbReference type="NCBI Taxonomy" id="2682957"/>
    <lineage>
        <taxon>Eukaryota</taxon>
        <taxon>Fungi</taxon>
        <taxon>Dikarya</taxon>
        <taxon>Basidiomycota</taxon>
        <taxon>Agaricomycotina</taxon>
        <taxon>Agaricomycetes</taxon>
        <taxon>Agaricomycetidae</taxon>
        <taxon>Agaricales</taxon>
        <taxon>Marasmiineae</taxon>
        <taxon>Omphalotaceae</taxon>
        <taxon>Marasmiellus</taxon>
    </lineage>
</organism>
<gene>
    <name evidence="1" type="ORF">VKT23_011474</name>
</gene>
<accession>A0ABR1J8V8</accession>
<comment type="caution">
    <text evidence="1">The sequence shown here is derived from an EMBL/GenBank/DDBJ whole genome shotgun (WGS) entry which is preliminary data.</text>
</comment>
<proteinExistence type="predicted"/>
<evidence type="ECO:0000313" key="2">
    <source>
        <dbReference type="Proteomes" id="UP001498398"/>
    </source>
</evidence>
<name>A0ABR1J8V8_9AGAR</name>
<keyword evidence="2" id="KW-1185">Reference proteome</keyword>
<evidence type="ECO:0000313" key="1">
    <source>
        <dbReference type="EMBL" id="KAK7453962.1"/>
    </source>
</evidence>
<sequence>MRRILRISTKLNPRRQQDSNLDVHATGASPRSRILRLRKALGIRKQKRGSALVSEPEPETPLTVPSVLSTINEADSLAASANGEMTTTATSTPVSDINNDLDGPLRTVSTNIGTMNAVVTQVQTTQILNGSSNTNFRHSSFSNVNGNSTIHNHYYGWDGPGAPHSSESERPLVAPVIEEGERIPPLPKLDLSLRNVIFSATWIWIPQSNGNYSRTLVSQLP</sequence>
<dbReference type="Proteomes" id="UP001498398">
    <property type="component" value="Unassembled WGS sequence"/>
</dbReference>
<reference evidence="1 2" key="1">
    <citation type="submission" date="2024-01" db="EMBL/GenBank/DDBJ databases">
        <title>A draft genome for the cacao thread blight pathogen Marasmiellus scandens.</title>
        <authorList>
            <person name="Baruah I.K."/>
            <person name="Leung J."/>
            <person name="Bukari Y."/>
            <person name="Amoako-Attah I."/>
            <person name="Meinhardt L.W."/>
            <person name="Bailey B.A."/>
            <person name="Cohen S.P."/>
        </authorList>
    </citation>
    <scope>NUCLEOTIDE SEQUENCE [LARGE SCALE GENOMIC DNA]</scope>
    <source>
        <strain evidence="1 2">GH-19</strain>
    </source>
</reference>